<keyword evidence="2" id="KW-0645">Protease</keyword>
<dbReference type="Gene3D" id="3.90.1720.10">
    <property type="entry name" value="endopeptidase domain like (from Nostoc punctiforme)"/>
    <property type="match status" value="1"/>
</dbReference>
<keyword evidence="9" id="KW-1185">Reference proteome</keyword>
<evidence type="ECO:0000256" key="4">
    <source>
        <dbReference type="ARBA" id="ARBA00022807"/>
    </source>
</evidence>
<dbReference type="InterPro" id="IPR051202">
    <property type="entry name" value="Peptidase_C40"/>
</dbReference>
<keyword evidence="4" id="KW-0788">Thiol protease</keyword>
<dbReference type="InterPro" id="IPR000064">
    <property type="entry name" value="NLP_P60_dom"/>
</dbReference>
<keyword evidence="3 8" id="KW-0378">Hydrolase</keyword>
<dbReference type="STRING" id="1122934.SAMN02745691_02379"/>
<dbReference type="Proteomes" id="UP000184342">
    <property type="component" value="Unassembled WGS sequence"/>
</dbReference>
<feature type="domain" description="SH3b" evidence="6">
    <location>
        <begin position="162"/>
        <end position="225"/>
    </location>
</feature>
<dbReference type="Pfam" id="PF00877">
    <property type="entry name" value="NLPC_P60"/>
    <property type="match status" value="1"/>
</dbReference>
<dbReference type="SMART" id="SM00287">
    <property type="entry name" value="SH3b"/>
    <property type="match status" value="2"/>
</dbReference>
<dbReference type="Pfam" id="PF08239">
    <property type="entry name" value="SH3_3"/>
    <property type="match status" value="2"/>
</dbReference>
<feature type="compositionally biased region" description="Low complexity" evidence="5">
    <location>
        <begin position="259"/>
        <end position="277"/>
    </location>
</feature>
<evidence type="ECO:0000259" key="6">
    <source>
        <dbReference type="PROSITE" id="PS51781"/>
    </source>
</evidence>
<evidence type="ECO:0000313" key="9">
    <source>
        <dbReference type="Proteomes" id="UP000184342"/>
    </source>
</evidence>
<evidence type="ECO:0000313" key="8">
    <source>
        <dbReference type="EMBL" id="SHJ69396.1"/>
    </source>
</evidence>
<gene>
    <name evidence="8" type="ORF">SAMN02745691_02379</name>
</gene>
<feature type="domain" description="SH3b" evidence="6">
    <location>
        <begin position="88"/>
        <end position="151"/>
    </location>
</feature>
<dbReference type="EMBL" id="FQYT01000035">
    <property type="protein sequence ID" value="SHJ69396.1"/>
    <property type="molecule type" value="Genomic_DNA"/>
</dbReference>
<dbReference type="PANTHER" id="PTHR47053">
    <property type="entry name" value="MUREIN DD-ENDOPEPTIDASE MEPH-RELATED"/>
    <property type="match status" value="1"/>
</dbReference>
<evidence type="ECO:0000259" key="7">
    <source>
        <dbReference type="PROSITE" id="PS51935"/>
    </source>
</evidence>
<reference evidence="8 9" key="1">
    <citation type="submission" date="2016-11" db="EMBL/GenBank/DDBJ databases">
        <authorList>
            <person name="Jaros S."/>
            <person name="Januszkiewicz K."/>
            <person name="Wedrychowicz H."/>
        </authorList>
    </citation>
    <scope>NUCLEOTIDE SEQUENCE [LARGE SCALE GENOMIC DNA]</scope>
    <source>
        <strain evidence="8 9">DSM 15970</strain>
    </source>
</reference>
<protein>
    <submittedName>
        <fullName evidence="8">Cell wall-associated hydrolase, NlpC family</fullName>
    </submittedName>
</protein>
<dbReference type="SUPFAM" id="SSF54001">
    <property type="entry name" value="Cysteine proteinases"/>
    <property type="match status" value="1"/>
</dbReference>
<dbReference type="PROSITE" id="PS51935">
    <property type="entry name" value="NLPC_P60"/>
    <property type="match status" value="1"/>
</dbReference>
<dbReference type="AlphaFoldDB" id="A0A1M6LDZ6"/>
<dbReference type="GO" id="GO:0008234">
    <property type="term" value="F:cysteine-type peptidase activity"/>
    <property type="evidence" value="ECO:0007669"/>
    <property type="project" value="UniProtKB-KW"/>
</dbReference>
<dbReference type="InterPro" id="IPR003646">
    <property type="entry name" value="SH3-like_bac-type"/>
</dbReference>
<evidence type="ECO:0000256" key="5">
    <source>
        <dbReference type="SAM" id="MobiDB-lite"/>
    </source>
</evidence>
<feature type="domain" description="NlpC/P60" evidence="7">
    <location>
        <begin position="289"/>
        <end position="404"/>
    </location>
</feature>
<dbReference type="PROSITE" id="PS51781">
    <property type="entry name" value="SH3B"/>
    <property type="match status" value="2"/>
</dbReference>
<dbReference type="Gene3D" id="2.30.30.40">
    <property type="entry name" value="SH3 Domains"/>
    <property type="match status" value="2"/>
</dbReference>
<dbReference type="GO" id="GO:0006508">
    <property type="term" value="P:proteolysis"/>
    <property type="evidence" value="ECO:0007669"/>
    <property type="project" value="UniProtKB-KW"/>
</dbReference>
<accession>A0A1M6LDZ6</accession>
<proteinExistence type="inferred from homology"/>
<comment type="similarity">
    <text evidence="1">Belongs to the peptidase C40 family.</text>
</comment>
<dbReference type="InterPro" id="IPR038765">
    <property type="entry name" value="Papain-like_cys_pep_sf"/>
</dbReference>
<sequence length="404" mass="42513">MNRKLIRTTLAGIVGAIAISGAVVVTGANVPNTEVPTAGAAVELNHYLTNSEKVQADLLGILNTPVQPAAVQETQAQAEPAQPASVYDNVAISQVNDYVNVRSGAGTEYEVVGKIYNNCAATILSEENGWYQIQSGNVTGYINSQYFLVGDAAEAKAIEIGFVNATVNTMTLNVRESQSTDSPIVAQLPEGEVYDVIQYGDGWVYLNVDSSTTGWVSMDYVTIDVDFDTAVTLEEEQAMLAEQERLAAEAAAAEAAAKKATTASKSRTTTTTTAAATNSAGTVDTSDKAALRAAVVAYAMQFQGNPYVWGGSSLTNGTDCSGFTMSVYAHFGYSLPHYSGAQAGVGIAVSFDSLLPGDIICYSGHVALYIGNGQIIHASTPSTGIIVSSNLYYRTPIAARRLIY</sequence>
<evidence type="ECO:0000256" key="1">
    <source>
        <dbReference type="ARBA" id="ARBA00007074"/>
    </source>
</evidence>
<dbReference type="PANTHER" id="PTHR47053:SF1">
    <property type="entry name" value="MUREIN DD-ENDOPEPTIDASE MEPH-RELATED"/>
    <property type="match status" value="1"/>
</dbReference>
<evidence type="ECO:0000256" key="2">
    <source>
        <dbReference type="ARBA" id="ARBA00022670"/>
    </source>
</evidence>
<evidence type="ECO:0000256" key="3">
    <source>
        <dbReference type="ARBA" id="ARBA00022801"/>
    </source>
</evidence>
<organism evidence="8 9">
    <name type="scientific">Parasporobacterium paucivorans DSM 15970</name>
    <dbReference type="NCBI Taxonomy" id="1122934"/>
    <lineage>
        <taxon>Bacteria</taxon>
        <taxon>Bacillati</taxon>
        <taxon>Bacillota</taxon>
        <taxon>Clostridia</taxon>
        <taxon>Lachnospirales</taxon>
        <taxon>Lachnospiraceae</taxon>
        <taxon>Parasporobacterium</taxon>
    </lineage>
</organism>
<dbReference type="RefSeq" id="WP_073994613.1">
    <property type="nucleotide sequence ID" value="NZ_FQYT01000035.1"/>
</dbReference>
<feature type="region of interest" description="Disordered" evidence="5">
    <location>
        <begin position="259"/>
        <end position="279"/>
    </location>
</feature>
<name>A0A1M6LDZ6_9FIRM</name>
<dbReference type="OrthoDB" id="9808890at2"/>